<dbReference type="Proteomes" id="UP001597373">
    <property type="component" value="Unassembled WGS sequence"/>
</dbReference>
<feature type="transmembrane region" description="Helical" evidence="1">
    <location>
        <begin position="62"/>
        <end position="84"/>
    </location>
</feature>
<sequence length="312" mass="33196">MAGVVLTIAFCIIIPFSDALAKVLTGQVPLLTILIARFLGQAVMSAPALANRRARLGWRLSAFAFLRTVLQLGSLGLFYVAFRYLQLADAIAISFISPFLVLLMGKLFLGEQVGPRRIAACGVGFLGTMMVIQPSFAEVGLPALLPLGGALFFAFYSMATRQLVRVADPAVAQGISGVHGVLLLVLVSVLAGPTIEDARLVVPSVSDAWMLVGIGIIGSGAHLIMTWALRFAPAATLAPIQYLEIPFATLIGWIFFHEFPNAVASAGIVVIMGAGLYIVHRERVLARERSTQAAAEARRALAEQAGQAESRI</sequence>
<keyword evidence="1" id="KW-1133">Transmembrane helix</keyword>
<dbReference type="Pfam" id="PF00892">
    <property type="entry name" value="EamA"/>
    <property type="match status" value="2"/>
</dbReference>
<evidence type="ECO:0000313" key="4">
    <source>
        <dbReference type="Proteomes" id="UP001597373"/>
    </source>
</evidence>
<feature type="transmembrane region" description="Helical" evidence="1">
    <location>
        <begin position="236"/>
        <end position="256"/>
    </location>
</feature>
<evidence type="ECO:0000259" key="2">
    <source>
        <dbReference type="Pfam" id="PF00892"/>
    </source>
</evidence>
<feature type="transmembrane region" description="Helical" evidence="1">
    <location>
        <begin position="171"/>
        <end position="192"/>
    </location>
</feature>
<dbReference type="RefSeq" id="WP_345099476.1">
    <property type="nucleotide sequence ID" value="NZ_BAABGS010000062.1"/>
</dbReference>
<dbReference type="EMBL" id="JBHUIR010000032">
    <property type="protein sequence ID" value="MFD2259980.1"/>
    <property type="molecule type" value="Genomic_DNA"/>
</dbReference>
<organism evidence="3 4">
    <name type="scientific">Chelativorans composti</name>
    <dbReference type="NCBI Taxonomy" id="768533"/>
    <lineage>
        <taxon>Bacteria</taxon>
        <taxon>Pseudomonadati</taxon>
        <taxon>Pseudomonadota</taxon>
        <taxon>Alphaproteobacteria</taxon>
        <taxon>Hyphomicrobiales</taxon>
        <taxon>Phyllobacteriaceae</taxon>
        <taxon>Chelativorans</taxon>
    </lineage>
</organism>
<feature type="domain" description="EamA" evidence="2">
    <location>
        <begin position="2"/>
        <end position="132"/>
    </location>
</feature>
<keyword evidence="1" id="KW-0472">Membrane</keyword>
<feature type="transmembrane region" description="Helical" evidence="1">
    <location>
        <begin position="208"/>
        <end position="229"/>
    </location>
</feature>
<feature type="transmembrane region" description="Helical" evidence="1">
    <location>
        <begin position="143"/>
        <end position="159"/>
    </location>
</feature>
<comment type="caution">
    <text evidence="3">The sequence shown here is derived from an EMBL/GenBank/DDBJ whole genome shotgun (WGS) entry which is preliminary data.</text>
</comment>
<dbReference type="SUPFAM" id="SSF103481">
    <property type="entry name" value="Multidrug resistance efflux transporter EmrE"/>
    <property type="match status" value="2"/>
</dbReference>
<feature type="transmembrane region" description="Helical" evidence="1">
    <location>
        <begin position="90"/>
        <end position="109"/>
    </location>
</feature>
<dbReference type="InterPro" id="IPR000620">
    <property type="entry name" value="EamA_dom"/>
</dbReference>
<evidence type="ECO:0000256" key="1">
    <source>
        <dbReference type="SAM" id="Phobius"/>
    </source>
</evidence>
<gene>
    <name evidence="3" type="ORF">ACFSMZ_09405</name>
</gene>
<feature type="domain" description="EamA" evidence="2">
    <location>
        <begin position="144"/>
        <end position="274"/>
    </location>
</feature>
<reference evidence="4" key="1">
    <citation type="journal article" date="2019" name="Int. J. Syst. Evol. Microbiol.">
        <title>The Global Catalogue of Microorganisms (GCM) 10K type strain sequencing project: providing services to taxonomists for standard genome sequencing and annotation.</title>
        <authorList>
            <consortium name="The Broad Institute Genomics Platform"/>
            <consortium name="The Broad Institute Genome Sequencing Center for Infectious Disease"/>
            <person name="Wu L."/>
            <person name="Ma J."/>
        </authorList>
    </citation>
    <scope>NUCLEOTIDE SEQUENCE [LARGE SCALE GENOMIC DNA]</scope>
    <source>
        <strain evidence="4">KCTC 23707</strain>
    </source>
</reference>
<name>A0ABW5DHI5_9HYPH</name>
<dbReference type="PANTHER" id="PTHR22911:SF103">
    <property type="entry name" value="BLR2811 PROTEIN"/>
    <property type="match status" value="1"/>
</dbReference>
<dbReference type="PANTHER" id="PTHR22911">
    <property type="entry name" value="ACYL-MALONYL CONDENSING ENZYME-RELATED"/>
    <property type="match status" value="1"/>
</dbReference>
<dbReference type="Gene3D" id="1.10.3730.20">
    <property type="match status" value="1"/>
</dbReference>
<feature type="transmembrane region" description="Helical" evidence="1">
    <location>
        <begin position="262"/>
        <end position="279"/>
    </location>
</feature>
<proteinExistence type="predicted"/>
<feature type="transmembrane region" description="Helical" evidence="1">
    <location>
        <begin position="118"/>
        <end position="137"/>
    </location>
</feature>
<protein>
    <submittedName>
        <fullName evidence="3">DMT family transporter</fullName>
    </submittedName>
</protein>
<evidence type="ECO:0000313" key="3">
    <source>
        <dbReference type="EMBL" id="MFD2259980.1"/>
    </source>
</evidence>
<keyword evidence="4" id="KW-1185">Reference proteome</keyword>
<dbReference type="InterPro" id="IPR037185">
    <property type="entry name" value="EmrE-like"/>
</dbReference>
<keyword evidence="1" id="KW-0812">Transmembrane</keyword>
<feature type="transmembrane region" description="Helical" evidence="1">
    <location>
        <begin position="31"/>
        <end position="50"/>
    </location>
</feature>
<accession>A0ABW5DHI5</accession>